<protein>
    <recommendedName>
        <fullName evidence="10">Peptidase S1 domain-containing protein</fullName>
    </recommendedName>
</protein>
<dbReference type="GO" id="GO:0004252">
    <property type="term" value="F:serine-type endopeptidase activity"/>
    <property type="evidence" value="ECO:0007669"/>
    <property type="project" value="InterPro"/>
</dbReference>
<sequence length="1166" mass="129993">MQSVLPLEKPLLTCPGHQCSGGYHCIPSMKRCNGKVDCFNADDEIGCSYELGSKQNITEEDEFPSTTESNIDKSKSQNEFDQRTTESDSTSEYPSTTDYDTENLDISTVGPDYNENHSDIDNNYYEKSKAFNKPVTSNDLYDTTTINSNDIYDTTTVSSGDLVYTTTKDVKDSHATTTINSKELNDATSISSKYLDDTTTTNSKELDYTTTTSSKELDYTTGSKDVHDTSSMSSRSNEKFVDGLKNNEHVNEDATKNENEHPTDFPLHPSSNNESMHMTTISPSNSLSPNDSFSHQLEPKVITDVICNASDTEIGKNMSENMLKKMVLEREVSKIITEMQSDSSIPHSDNLTALTIDVVWKLLDRFEMSCNLEDTDSLNEEDIASVCVFRDMCRNYLKKCGDLSSDHYVSKSQASHEHKKPSEDQENNSTISQLNGQDESTNDIPVSCPGDSFNDSFLNNETVSSHFQCKMLNQLVLKSSRCDGLVDCEDGSDEVGCTCYEKLLVEKRELICNGIVDCADGTDEMYCSVHQCPTGKLSTYFLSKRCLQANGSVRSNRTGTNQTKELNRFMLTDGKNLELDAGGQPKLMIRGFVTEYRNCEWWPVCVEKAMEFRSAFQTCLNLGFAGYDKFKTETVSNRSIQHRTDRSVDEIGSQSDKCTGISVECYGLKDPTEYPWLAGLFVNGELIGSAALLSLDWLITNRQNAEKFGSLTKHISVSLGASSLLSVNRLGLYEQNIRINNIVPIPSSSAVMIHLEYPAVLSYRVRPLGLPTMYNVHHSNGQCLAVGFGRSNKIIAVNLKSKRAYKQSTEVDCEIGKSCFNRHNSTDDGRVERDQALSGVIVCNGVNGWGWYADSTFSVQDAFSNDNQVYTFDSLPQHSDEILAATQMNSQLSRDKPATCSGWRCPRGTCMPWSKVADGIPNCEDGSDEEHGAEELKNKRFLKNSDEECRHDELKCKSGQCIKKSLYCNGVEDCNDGSDEQDSCERNCTMYFELSDKSKLCDGHINCLDKSDESWDYCGKKECDAPGSFTCKRSRMCLSNDVVCDGVYDCPDGEDEKECSAIIDTKGLQKIEGMLKVKVFGQWMPYCFDALPTDSTLNQMCQSLGSERSSASELVNEQRMEINNSSFSGITFLKSTEKMYLRNSFINLILNSSSNVTCRALHLVCL</sequence>
<feature type="compositionally biased region" description="Polar residues" evidence="9">
    <location>
        <begin position="427"/>
        <end position="440"/>
    </location>
</feature>
<evidence type="ECO:0000256" key="4">
    <source>
        <dbReference type="ARBA" id="ARBA00022737"/>
    </source>
</evidence>
<proteinExistence type="predicted"/>
<comment type="subcellular location">
    <subcellularLocation>
        <location evidence="2">Endomembrane system</location>
    </subcellularLocation>
    <subcellularLocation>
        <location evidence="1">Membrane</location>
        <topology evidence="1">Single-pass membrane protein</topology>
    </subcellularLocation>
</comment>
<dbReference type="STRING" id="195883.A0A482XCB3"/>
<dbReference type="PRINTS" id="PR00261">
    <property type="entry name" value="LDLRECEPTOR"/>
</dbReference>
<feature type="region of interest" description="Disordered" evidence="9">
    <location>
        <begin position="58"/>
        <end position="121"/>
    </location>
</feature>
<dbReference type="PANTHER" id="PTHR24270">
    <property type="entry name" value="LOW-DENSITY LIPOPROTEIN RECEPTOR-RELATED"/>
    <property type="match status" value="1"/>
</dbReference>
<feature type="region of interest" description="Disordered" evidence="9">
    <location>
        <begin position="212"/>
        <end position="292"/>
    </location>
</feature>
<feature type="region of interest" description="Disordered" evidence="9">
    <location>
        <begin position="411"/>
        <end position="440"/>
    </location>
</feature>
<evidence type="ECO:0000256" key="8">
    <source>
        <dbReference type="PROSITE-ProRule" id="PRU00124"/>
    </source>
</evidence>
<dbReference type="CDD" id="cd00112">
    <property type="entry name" value="LDLa"/>
    <property type="match status" value="6"/>
</dbReference>
<keyword evidence="4" id="KW-0677">Repeat</keyword>
<feature type="compositionally biased region" description="Polar residues" evidence="9">
    <location>
        <begin position="87"/>
        <end position="98"/>
    </location>
</feature>
<feature type="disulfide bond" evidence="8">
    <location>
        <begin position="905"/>
        <end position="923"/>
    </location>
</feature>
<dbReference type="Gene3D" id="4.10.400.10">
    <property type="entry name" value="Low-density Lipoprotein Receptor"/>
    <property type="match status" value="6"/>
</dbReference>
<dbReference type="AlphaFoldDB" id="A0A482XCB3"/>
<dbReference type="Gene3D" id="2.40.10.10">
    <property type="entry name" value="Trypsin-like serine proteases"/>
    <property type="match status" value="1"/>
</dbReference>
<accession>A0A482XCB3</accession>
<dbReference type="InterPro" id="IPR023415">
    <property type="entry name" value="LDLR_class-A_CS"/>
</dbReference>
<dbReference type="InterPro" id="IPR009003">
    <property type="entry name" value="Peptidase_S1_PA"/>
</dbReference>
<evidence type="ECO:0000259" key="10">
    <source>
        <dbReference type="PROSITE" id="PS50240"/>
    </source>
</evidence>
<dbReference type="GO" id="GO:0012505">
    <property type="term" value="C:endomembrane system"/>
    <property type="evidence" value="ECO:0007669"/>
    <property type="project" value="UniProtKB-SubCell"/>
</dbReference>
<feature type="disulfide bond" evidence="8">
    <location>
        <begin position="32"/>
        <end position="47"/>
    </location>
</feature>
<feature type="compositionally biased region" description="Basic and acidic residues" evidence="9">
    <location>
        <begin position="70"/>
        <end position="86"/>
    </location>
</feature>
<evidence type="ECO:0000256" key="9">
    <source>
        <dbReference type="SAM" id="MobiDB-lite"/>
    </source>
</evidence>
<dbReference type="InterPro" id="IPR036055">
    <property type="entry name" value="LDL_receptor-like_sf"/>
</dbReference>
<gene>
    <name evidence="11" type="ORF">LSTR_LSTR001590</name>
</gene>
<feature type="domain" description="Peptidase S1" evidence="10">
    <location>
        <begin position="650"/>
        <end position="1089"/>
    </location>
</feature>
<dbReference type="PROSITE" id="PS01209">
    <property type="entry name" value="LDLRA_1"/>
    <property type="match status" value="3"/>
</dbReference>
<feature type="disulfide bond" evidence="8">
    <location>
        <begin position="956"/>
        <end position="974"/>
    </location>
</feature>
<comment type="caution">
    <text evidence="8">Lacks conserved residue(s) required for the propagation of feature annotation.</text>
</comment>
<dbReference type="SUPFAM" id="SSF50494">
    <property type="entry name" value="Trypsin-like serine proteases"/>
    <property type="match status" value="1"/>
</dbReference>
<dbReference type="Proteomes" id="UP000291343">
    <property type="component" value="Unassembled WGS sequence"/>
</dbReference>
<evidence type="ECO:0000256" key="3">
    <source>
        <dbReference type="ARBA" id="ARBA00022692"/>
    </source>
</evidence>
<comment type="caution">
    <text evidence="11">The sequence shown here is derived from an EMBL/GenBank/DDBJ whole genome shotgun (WGS) entry which is preliminary data.</text>
</comment>
<dbReference type="InterPro" id="IPR050685">
    <property type="entry name" value="LDLR"/>
</dbReference>
<keyword evidence="3" id="KW-0812">Transmembrane</keyword>
<organism evidence="11 12">
    <name type="scientific">Laodelphax striatellus</name>
    <name type="common">Small brown planthopper</name>
    <name type="synonym">Delphax striatella</name>
    <dbReference type="NCBI Taxonomy" id="195883"/>
    <lineage>
        <taxon>Eukaryota</taxon>
        <taxon>Metazoa</taxon>
        <taxon>Ecdysozoa</taxon>
        <taxon>Arthropoda</taxon>
        <taxon>Hexapoda</taxon>
        <taxon>Insecta</taxon>
        <taxon>Pterygota</taxon>
        <taxon>Neoptera</taxon>
        <taxon>Paraneoptera</taxon>
        <taxon>Hemiptera</taxon>
        <taxon>Auchenorrhyncha</taxon>
        <taxon>Fulgoroidea</taxon>
        <taxon>Delphacidae</taxon>
        <taxon>Criomorphinae</taxon>
        <taxon>Laodelphax</taxon>
    </lineage>
</organism>
<dbReference type="GO" id="GO:0005886">
    <property type="term" value="C:plasma membrane"/>
    <property type="evidence" value="ECO:0007669"/>
    <property type="project" value="TreeGrafter"/>
</dbReference>
<evidence type="ECO:0000313" key="11">
    <source>
        <dbReference type="EMBL" id="RZF43329.1"/>
    </source>
</evidence>
<name>A0A482XCB3_LAOST</name>
<feature type="compositionally biased region" description="Polar residues" evidence="9">
    <location>
        <begin position="269"/>
        <end position="292"/>
    </location>
</feature>
<feature type="disulfide bond" evidence="8">
    <location>
        <begin position="482"/>
        <end position="497"/>
    </location>
</feature>
<dbReference type="GO" id="GO:0016192">
    <property type="term" value="P:vesicle-mediated transport"/>
    <property type="evidence" value="ECO:0007669"/>
    <property type="project" value="UniProtKB-ARBA"/>
</dbReference>
<dbReference type="PROSITE" id="PS50240">
    <property type="entry name" value="TRYPSIN_DOM"/>
    <property type="match status" value="1"/>
</dbReference>
<evidence type="ECO:0000256" key="7">
    <source>
        <dbReference type="ARBA" id="ARBA00023157"/>
    </source>
</evidence>
<evidence type="ECO:0000313" key="12">
    <source>
        <dbReference type="Proteomes" id="UP000291343"/>
    </source>
</evidence>
<keyword evidence="6" id="KW-0472">Membrane</keyword>
<evidence type="ECO:0000256" key="5">
    <source>
        <dbReference type="ARBA" id="ARBA00022989"/>
    </source>
</evidence>
<dbReference type="PANTHER" id="PTHR24270:SF62">
    <property type="entry name" value="LOW-DENSITY LIPOPROTEIN RECEPTOR-RELATED PROTEIN 2"/>
    <property type="match status" value="1"/>
</dbReference>
<feature type="disulfide bond" evidence="8">
    <location>
        <begin position="949"/>
        <end position="961"/>
    </location>
</feature>
<dbReference type="InParanoid" id="A0A482XCB3"/>
<dbReference type="InterPro" id="IPR002172">
    <property type="entry name" value="LDrepeatLR_classA_rpt"/>
</dbReference>
<dbReference type="OrthoDB" id="10016557at2759"/>
<reference evidence="11 12" key="1">
    <citation type="journal article" date="2017" name="Gigascience">
        <title>Genome sequence of the small brown planthopper, Laodelphax striatellus.</title>
        <authorList>
            <person name="Zhu J."/>
            <person name="Jiang F."/>
            <person name="Wang X."/>
            <person name="Yang P."/>
            <person name="Bao Y."/>
            <person name="Zhao W."/>
            <person name="Wang W."/>
            <person name="Lu H."/>
            <person name="Wang Q."/>
            <person name="Cui N."/>
            <person name="Li J."/>
            <person name="Chen X."/>
            <person name="Luo L."/>
            <person name="Yu J."/>
            <person name="Kang L."/>
            <person name="Cui F."/>
        </authorList>
    </citation>
    <scope>NUCLEOTIDE SEQUENCE [LARGE SCALE GENOMIC DNA]</scope>
    <source>
        <strain evidence="11">Lst14</strain>
    </source>
</reference>
<keyword evidence="12" id="KW-1185">Reference proteome</keyword>
<dbReference type="Pfam" id="PF09342">
    <property type="entry name" value="DUF1986"/>
    <property type="match status" value="1"/>
</dbReference>
<keyword evidence="7 8" id="KW-1015">Disulfide bond</keyword>
<dbReference type="InterPro" id="IPR015420">
    <property type="entry name" value="Peptidase_S1A_nudel"/>
</dbReference>
<dbReference type="Pfam" id="PF00057">
    <property type="entry name" value="Ldl_recept_a"/>
    <property type="match status" value="4"/>
</dbReference>
<dbReference type="EMBL" id="QKKF02012754">
    <property type="protein sequence ID" value="RZF43329.1"/>
    <property type="molecule type" value="Genomic_DNA"/>
</dbReference>
<keyword evidence="5" id="KW-1133">Transmembrane helix</keyword>
<evidence type="ECO:0000256" key="2">
    <source>
        <dbReference type="ARBA" id="ARBA00004308"/>
    </source>
</evidence>
<dbReference type="InterPro" id="IPR001254">
    <property type="entry name" value="Trypsin_dom"/>
</dbReference>
<dbReference type="SMART" id="SM00192">
    <property type="entry name" value="LDLa"/>
    <property type="match status" value="6"/>
</dbReference>
<feature type="disulfide bond" evidence="8">
    <location>
        <begin position="1044"/>
        <end position="1059"/>
    </location>
</feature>
<dbReference type="SUPFAM" id="SSF57424">
    <property type="entry name" value="LDL receptor-like module"/>
    <property type="match status" value="5"/>
</dbReference>
<evidence type="ECO:0000256" key="6">
    <source>
        <dbReference type="ARBA" id="ARBA00023136"/>
    </source>
</evidence>
<dbReference type="InterPro" id="IPR043504">
    <property type="entry name" value="Peptidase_S1_PA_chymotrypsin"/>
</dbReference>
<feature type="compositionally biased region" description="Basic and acidic residues" evidence="9">
    <location>
        <begin position="411"/>
        <end position="423"/>
    </location>
</feature>
<dbReference type="PROSITE" id="PS50068">
    <property type="entry name" value="LDLRA_2"/>
    <property type="match status" value="5"/>
</dbReference>
<dbReference type="GO" id="GO:0006508">
    <property type="term" value="P:proteolysis"/>
    <property type="evidence" value="ECO:0007669"/>
    <property type="project" value="InterPro"/>
</dbReference>
<evidence type="ECO:0000256" key="1">
    <source>
        <dbReference type="ARBA" id="ARBA00004167"/>
    </source>
</evidence>
<feature type="compositionally biased region" description="Basic and acidic residues" evidence="9">
    <location>
        <begin position="236"/>
        <end position="263"/>
    </location>
</feature>